<protein>
    <submittedName>
        <fullName evidence="3">Uncharacterized protein</fullName>
    </submittedName>
</protein>
<dbReference type="AlphaFoldDB" id="C0CL42"/>
<evidence type="ECO:0000313" key="4">
    <source>
        <dbReference type="Proteomes" id="UP000003100"/>
    </source>
</evidence>
<feature type="region of interest" description="Disordered" evidence="1">
    <location>
        <begin position="583"/>
        <end position="602"/>
    </location>
</feature>
<evidence type="ECO:0000256" key="1">
    <source>
        <dbReference type="SAM" id="MobiDB-lite"/>
    </source>
</evidence>
<dbReference type="HOGENOM" id="CLU_393139_0_0_9"/>
<reference evidence="3 4" key="2">
    <citation type="submission" date="2009-02" db="EMBL/GenBank/DDBJ databases">
        <title>Draft genome sequence of Blautia hydrogenotrophica DSM 10507 (Ruminococcus hydrogenotrophicus DSM 10507).</title>
        <authorList>
            <person name="Sudarsanam P."/>
            <person name="Ley R."/>
            <person name="Guruge J."/>
            <person name="Turnbaugh P.J."/>
            <person name="Mahowald M."/>
            <person name="Liep D."/>
            <person name="Gordon J."/>
        </authorList>
    </citation>
    <scope>NUCLEOTIDE SEQUENCE [LARGE SCALE GENOMIC DNA]</scope>
    <source>
        <strain evidence="4">DSM 10507 / JCM 14656 / S5a33</strain>
    </source>
</reference>
<keyword evidence="4" id="KW-1185">Reference proteome</keyword>
<keyword evidence="2" id="KW-0812">Transmembrane</keyword>
<gene>
    <name evidence="3" type="ORF">RUMHYD_01563</name>
</gene>
<dbReference type="EMBL" id="ACBZ01000076">
    <property type="protein sequence ID" value="EEG49530.1"/>
    <property type="molecule type" value="Genomic_DNA"/>
</dbReference>
<keyword evidence="2" id="KW-1133">Transmembrane helix</keyword>
<sequence>MAKTAPEYESIGESMEKLQKLRRGVTALLSLLILIISIFETATVNAGIKEADVFLDSNWTYAGESTPFADGGWLQAICDTENYIIGVENASNTNSDPDTLVAFYKNDYDENGNPVQQFSYAKHVTQMDYEHCNGMTYDPVDKRILIAGGKALNKENTGCIFIVDSETLGYIEKVKIAEKGRVSAVDYWEKNDQFVFLIGVTQTSFKFVITDRDFNVLDEFAGVDSSAGNTFQDFCISGDYIISIPFMKRTAEDDTLQVYSLTEQRLVGTYGLWLEGEETYVEPESICEIAPGKLLIGSMQKDPNRVVFYTTQVAAAFSVRTDVANGTVTDSQQVLDQGTDFTVGYEPNENYELRKIYVDGEKQNILEYPTEYTFSNLQDDHEIDIVYTEIPKFPVVAKAQGGRVKAAEPYVRRGKDVSVWIKPYEHYELDWLMVDGEIVELEDGAKKYTFEKCQGPPKLYAYFKEKPVFEMKAEVLGGQMQVESKSVYRDDDYTVRYQPNENYEFAHLYIDGKEVTDLTNEQKESYTFSNVQESHSIRVEYRWKYLPYVLGGIGVILLVILIFAYIRFLRWLKRRRVSRQREAQKKDFPVQEGSAEPEKLADTLSQEELQEVLGELETLSKELTQEIESADGEVTSEENINTGAQTEPSEEENADVEQESERKEAAEEPAEEESAEKIRELEKEKAGELEQVSDTERGQKS</sequence>
<evidence type="ECO:0000313" key="3">
    <source>
        <dbReference type="EMBL" id="EEG49530.1"/>
    </source>
</evidence>
<evidence type="ECO:0000256" key="2">
    <source>
        <dbReference type="SAM" id="Phobius"/>
    </source>
</evidence>
<accession>C0CL42</accession>
<dbReference type="eggNOG" id="COG4447">
    <property type="taxonomic scope" value="Bacteria"/>
</dbReference>
<comment type="caution">
    <text evidence="3">The sequence shown here is derived from an EMBL/GenBank/DDBJ whole genome shotgun (WGS) entry which is preliminary data.</text>
</comment>
<reference evidence="3 4" key="1">
    <citation type="submission" date="2009-01" db="EMBL/GenBank/DDBJ databases">
        <authorList>
            <person name="Fulton L."/>
            <person name="Clifton S."/>
            <person name="Fulton B."/>
            <person name="Xu J."/>
            <person name="Minx P."/>
            <person name="Pepin K.H."/>
            <person name="Johnson M."/>
            <person name="Bhonagiri V."/>
            <person name="Nash W.E."/>
            <person name="Mardis E.R."/>
            <person name="Wilson R.K."/>
        </authorList>
    </citation>
    <scope>NUCLEOTIDE SEQUENCE [LARGE SCALE GENOMIC DNA]</scope>
    <source>
        <strain evidence="4">DSM 10507 / JCM 14656 / S5a33</strain>
    </source>
</reference>
<feature type="compositionally biased region" description="Acidic residues" evidence="1">
    <location>
        <begin position="648"/>
        <end position="658"/>
    </location>
</feature>
<keyword evidence="2" id="KW-0472">Membrane</keyword>
<feature type="transmembrane region" description="Helical" evidence="2">
    <location>
        <begin position="21"/>
        <end position="39"/>
    </location>
</feature>
<feature type="transmembrane region" description="Helical" evidence="2">
    <location>
        <begin position="545"/>
        <end position="566"/>
    </location>
</feature>
<dbReference type="Proteomes" id="UP000003100">
    <property type="component" value="Unassembled WGS sequence"/>
</dbReference>
<feature type="compositionally biased region" description="Basic and acidic residues" evidence="1">
    <location>
        <begin position="675"/>
        <end position="701"/>
    </location>
</feature>
<name>C0CL42_BLAHS</name>
<feature type="region of interest" description="Disordered" evidence="1">
    <location>
        <begin position="628"/>
        <end position="701"/>
    </location>
</feature>
<proteinExistence type="predicted"/>
<dbReference type="PATRIC" id="fig|476272.21.peg.2912"/>
<organism evidence="3 4">
    <name type="scientific">Blautia hydrogenotrophica (strain DSM 10507 / JCM 14656 / S5a33)</name>
    <name type="common">Ruminococcus hydrogenotrophicus</name>
    <dbReference type="NCBI Taxonomy" id="476272"/>
    <lineage>
        <taxon>Bacteria</taxon>
        <taxon>Bacillati</taxon>
        <taxon>Bacillota</taxon>
        <taxon>Clostridia</taxon>
        <taxon>Lachnospirales</taxon>
        <taxon>Lachnospiraceae</taxon>
        <taxon>Blautia</taxon>
    </lineage>
</organism>
<feature type="compositionally biased region" description="Polar residues" evidence="1">
    <location>
        <begin position="637"/>
        <end position="647"/>
    </location>
</feature>
<dbReference type="SUPFAM" id="SSF101908">
    <property type="entry name" value="Putative isomerase YbhE"/>
    <property type="match status" value="1"/>
</dbReference>